<evidence type="ECO:0000259" key="2">
    <source>
        <dbReference type="Pfam" id="PF01266"/>
    </source>
</evidence>
<keyword evidence="1" id="KW-0560">Oxidoreductase</keyword>
<evidence type="ECO:0000313" key="3">
    <source>
        <dbReference type="EMBL" id="MBV2360145.1"/>
    </source>
</evidence>
<comment type="caution">
    <text evidence="3">The sequence shown here is derived from an EMBL/GenBank/DDBJ whole genome shotgun (WGS) entry which is preliminary data.</text>
</comment>
<dbReference type="Proteomes" id="UP001166293">
    <property type="component" value="Unassembled WGS sequence"/>
</dbReference>
<dbReference type="EMBL" id="JAHRWL010000001">
    <property type="protein sequence ID" value="MBV2360145.1"/>
    <property type="molecule type" value="Genomic_DNA"/>
</dbReference>
<dbReference type="InterPro" id="IPR006076">
    <property type="entry name" value="FAD-dep_OxRdtase"/>
</dbReference>
<sequence>MASREVTVRGAGIFGLSVAWACVTRGARVQVVDPHGPGAGSSGGLVGALAPHVPESWNAKKAFQLDSLLMAEDFWRAVEAAGGVDPGYARTGRLQPLADDAAVALARARADGAEALWQGRAVWEVVEAGDTGAFAPPSPTGLVVRDTLSARMHPRRACASLVAALQARGVEVVPDAEDRGAVIWATGWHGLRDLSADLGRPVGDGVKGQSVLLRFAALAAPQIFADGLHVVPHADGTLAIGSTSERVFDDGSATDRHCDGLIERAVSILPALHGAEVLARWAGVRPRAVTRAPLLGAWPGRAGQYVANGGFKIGFGMAPKVAQVMADLVLEGRDEIPAAFTFDALLSKGAR</sequence>
<proteinExistence type="predicted"/>
<protein>
    <submittedName>
        <fullName evidence="3">FAD-binding oxidoreductase</fullName>
    </submittedName>
</protein>
<dbReference type="PANTHER" id="PTHR13847:SF289">
    <property type="entry name" value="GLYCINE OXIDASE"/>
    <property type="match status" value="1"/>
</dbReference>
<organism evidence="3 4">
    <name type="scientific">Thalassococcus arenae</name>
    <dbReference type="NCBI Taxonomy" id="2851652"/>
    <lineage>
        <taxon>Bacteria</taxon>
        <taxon>Pseudomonadati</taxon>
        <taxon>Pseudomonadota</taxon>
        <taxon>Alphaproteobacteria</taxon>
        <taxon>Rhodobacterales</taxon>
        <taxon>Roseobacteraceae</taxon>
        <taxon>Thalassococcus</taxon>
    </lineage>
</organism>
<accession>A0ABS6N803</accession>
<dbReference type="Pfam" id="PF01266">
    <property type="entry name" value="DAO"/>
    <property type="match status" value="1"/>
</dbReference>
<keyword evidence="4" id="KW-1185">Reference proteome</keyword>
<dbReference type="PANTHER" id="PTHR13847">
    <property type="entry name" value="SARCOSINE DEHYDROGENASE-RELATED"/>
    <property type="match status" value="1"/>
</dbReference>
<name>A0ABS6N803_9RHOB</name>
<reference evidence="3" key="1">
    <citation type="submission" date="2021-06" db="EMBL/GenBank/DDBJ databases">
        <title>Thalassococcus sp. CAU 1522 isolated from sea sand, Republic of Korea.</title>
        <authorList>
            <person name="Kim W."/>
        </authorList>
    </citation>
    <scope>NUCLEOTIDE SEQUENCE</scope>
    <source>
        <strain evidence="3">CAU 1522</strain>
    </source>
</reference>
<gene>
    <name evidence="3" type="ORF">KUH32_10200</name>
</gene>
<evidence type="ECO:0000313" key="4">
    <source>
        <dbReference type="Proteomes" id="UP001166293"/>
    </source>
</evidence>
<evidence type="ECO:0000256" key="1">
    <source>
        <dbReference type="ARBA" id="ARBA00023002"/>
    </source>
</evidence>
<dbReference type="RefSeq" id="WP_217777913.1">
    <property type="nucleotide sequence ID" value="NZ_JAHRWL010000001.1"/>
</dbReference>
<feature type="domain" description="FAD dependent oxidoreductase" evidence="2">
    <location>
        <begin position="6"/>
        <end position="328"/>
    </location>
</feature>